<protein>
    <submittedName>
        <fullName evidence="9">MFS domain-containing protein</fullName>
    </submittedName>
</protein>
<evidence type="ECO:0000313" key="9">
    <source>
        <dbReference type="WBParaSite" id="HPBE_0002122701-mRNA-1"/>
    </source>
</evidence>
<dbReference type="InterPro" id="IPR045263">
    <property type="entry name" value="GLUT"/>
</dbReference>
<dbReference type="WBParaSite" id="HPBE_0002122701-mRNA-1">
    <property type="protein sequence ID" value="HPBE_0002122701-mRNA-1"/>
    <property type="gene ID" value="HPBE_0002122701"/>
</dbReference>
<evidence type="ECO:0000256" key="4">
    <source>
        <dbReference type="ARBA" id="ARBA00023136"/>
    </source>
</evidence>
<dbReference type="PANTHER" id="PTHR23503">
    <property type="entry name" value="SOLUTE CARRIER FAMILY 2"/>
    <property type="match status" value="1"/>
</dbReference>
<dbReference type="SUPFAM" id="SSF103473">
    <property type="entry name" value="MFS general substrate transporter"/>
    <property type="match status" value="1"/>
</dbReference>
<evidence type="ECO:0000256" key="3">
    <source>
        <dbReference type="ARBA" id="ARBA00022989"/>
    </source>
</evidence>
<dbReference type="GO" id="GO:0016020">
    <property type="term" value="C:membrane"/>
    <property type="evidence" value="ECO:0007669"/>
    <property type="project" value="UniProtKB-SubCell"/>
</dbReference>
<feature type="transmembrane region" description="Helical" evidence="5">
    <location>
        <begin position="316"/>
        <end position="341"/>
    </location>
</feature>
<dbReference type="InterPro" id="IPR020846">
    <property type="entry name" value="MFS_dom"/>
</dbReference>
<dbReference type="InterPro" id="IPR036259">
    <property type="entry name" value="MFS_trans_sf"/>
</dbReference>
<evidence type="ECO:0000313" key="7">
    <source>
        <dbReference type="EMBL" id="VDP23950.1"/>
    </source>
</evidence>
<dbReference type="Gene3D" id="1.20.1250.20">
    <property type="entry name" value="MFS general substrate transporter like domains"/>
    <property type="match status" value="2"/>
</dbReference>
<dbReference type="GO" id="GO:0015149">
    <property type="term" value="F:hexose transmembrane transporter activity"/>
    <property type="evidence" value="ECO:0007669"/>
    <property type="project" value="TreeGrafter"/>
</dbReference>
<dbReference type="AlphaFoldDB" id="A0A3P8C0A4"/>
<keyword evidence="2 5" id="KW-0812">Transmembrane</keyword>
<dbReference type="EMBL" id="UZAH01032808">
    <property type="protein sequence ID" value="VDP23950.1"/>
    <property type="molecule type" value="Genomic_DNA"/>
</dbReference>
<dbReference type="Proteomes" id="UP000050761">
    <property type="component" value="Unassembled WGS sequence"/>
</dbReference>
<proteinExistence type="predicted"/>
<dbReference type="PANTHER" id="PTHR23503:SF50">
    <property type="entry name" value="MAJOR FACILITATOR SUPERFAMILY (MFS) PROFILE DOMAIN-CONTAINING PROTEIN"/>
    <property type="match status" value="1"/>
</dbReference>
<feature type="domain" description="Major facilitator superfamily (MFS) profile" evidence="6">
    <location>
        <begin position="1"/>
        <end position="385"/>
    </location>
</feature>
<feature type="transmembrane region" description="Helical" evidence="5">
    <location>
        <begin position="110"/>
        <end position="134"/>
    </location>
</feature>
<evidence type="ECO:0000256" key="5">
    <source>
        <dbReference type="SAM" id="Phobius"/>
    </source>
</evidence>
<dbReference type="OrthoDB" id="4540492at2759"/>
<evidence type="ECO:0000259" key="6">
    <source>
        <dbReference type="PROSITE" id="PS50850"/>
    </source>
</evidence>
<accession>A0A3P8C0A4</accession>
<dbReference type="InterPro" id="IPR005828">
    <property type="entry name" value="MFS_sugar_transport-like"/>
</dbReference>
<dbReference type="Pfam" id="PF00083">
    <property type="entry name" value="Sugar_tr"/>
    <property type="match status" value="1"/>
</dbReference>
<reference evidence="7 8" key="1">
    <citation type="submission" date="2018-11" db="EMBL/GenBank/DDBJ databases">
        <authorList>
            <consortium name="Pathogen Informatics"/>
        </authorList>
    </citation>
    <scope>NUCLEOTIDE SEQUENCE [LARGE SCALE GENOMIC DNA]</scope>
</reference>
<comment type="subcellular location">
    <subcellularLocation>
        <location evidence="1">Membrane</location>
        <topology evidence="1">Multi-pass membrane protein</topology>
    </subcellularLocation>
</comment>
<name>A0A3P8C0A4_HELPZ</name>
<feature type="transmembrane region" description="Helical" evidence="5">
    <location>
        <begin position="44"/>
        <end position="64"/>
    </location>
</feature>
<evidence type="ECO:0000313" key="8">
    <source>
        <dbReference type="Proteomes" id="UP000050761"/>
    </source>
</evidence>
<sequence length="385" mass="41851">MVMMRVNRITIIIILHILLAIPYYHMVVLNVPAEVMQQAMNTSLLNTFGLVLSPGAAAVLWLIVSCQSVGALVGCLLVTPLLRRLFTGIACSLLPLFVQQIAPKQIKGSLSCFVHISVCFGAAVAAVLSLDFILGSQYTWGYLLFVPAVLAVNSFVPETPNYYLQNGFYIQAIDSIKFYYDIAYDDDDEAIQEYWDMVPEMPSQIGFIEASKSWTICKGVLLGTVVSAAQVFSGSVASISYSTSMFTAVSFTKVLIPFLPALGSLISIILTVPALKLVETTNRRSLLLRTLALCLVADCLMLVFSLLSVGESWVGSWLYLVAFFVYGIGYNLGVGPVAYFIPAELVPAEAAGVSLGVAVAVNWICSMITTLVYYPLNESKGGWSY</sequence>
<feature type="transmembrane region" description="Helical" evidence="5">
    <location>
        <begin position="254"/>
        <end position="275"/>
    </location>
</feature>
<feature type="transmembrane region" description="Helical" evidence="5">
    <location>
        <begin position="6"/>
        <end position="24"/>
    </location>
</feature>
<feature type="transmembrane region" description="Helical" evidence="5">
    <location>
        <begin position="140"/>
        <end position="156"/>
    </location>
</feature>
<reference evidence="9" key="2">
    <citation type="submission" date="2019-09" db="UniProtKB">
        <authorList>
            <consortium name="WormBaseParasite"/>
        </authorList>
    </citation>
    <scope>IDENTIFICATION</scope>
</reference>
<organism evidence="7">
    <name type="scientific">Heligmosomoides polygyrus</name>
    <name type="common">Parasitic roundworm</name>
    <dbReference type="NCBI Taxonomy" id="6339"/>
    <lineage>
        <taxon>Eukaryota</taxon>
        <taxon>Metazoa</taxon>
        <taxon>Ecdysozoa</taxon>
        <taxon>Nematoda</taxon>
        <taxon>Chromadorea</taxon>
        <taxon>Rhabditida</taxon>
        <taxon>Rhabditina</taxon>
        <taxon>Rhabditomorpha</taxon>
        <taxon>Strongyloidea</taxon>
        <taxon>Heligmosomidae</taxon>
        <taxon>Heligmosomoides</taxon>
    </lineage>
</organism>
<evidence type="ECO:0000256" key="1">
    <source>
        <dbReference type="ARBA" id="ARBA00004141"/>
    </source>
</evidence>
<dbReference type="PROSITE" id="PS50850">
    <property type="entry name" value="MFS"/>
    <property type="match status" value="1"/>
</dbReference>
<gene>
    <name evidence="7" type="ORF">HPBE_LOCUS21226</name>
</gene>
<evidence type="ECO:0000256" key="2">
    <source>
        <dbReference type="ARBA" id="ARBA00022692"/>
    </source>
</evidence>
<feature type="transmembrane region" description="Helical" evidence="5">
    <location>
        <begin position="287"/>
        <end position="310"/>
    </location>
</feature>
<feature type="transmembrane region" description="Helical" evidence="5">
    <location>
        <begin position="353"/>
        <end position="376"/>
    </location>
</feature>
<keyword evidence="8" id="KW-1185">Reference proteome</keyword>
<keyword evidence="3 5" id="KW-1133">Transmembrane helix</keyword>
<keyword evidence="4 5" id="KW-0472">Membrane</keyword>
<feature type="non-terminal residue" evidence="7">
    <location>
        <position position="385"/>
    </location>
</feature>
<feature type="transmembrane region" description="Helical" evidence="5">
    <location>
        <begin position="70"/>
        <end position="98"/>
    </location>
</feature>
<feature type="transmembrane region" description="Helical" evidence="5">
    <location>
        <begin position="220"/>
        <end position="242"/>
    </location>
</feature>